<keyword evidence="13" id="KW-1185">Reference proteome</keyword>
<dbReference type="GO" id="GO:0004816">
    <property type="term" value="F:asparagine-tRNA ligase activity"/>
    <property type="evidence" value="ECO:0007669"/>
    <property type="project" value="UniProtKB-EC"/>
</dbReference>
<keyword evidence="7" id="KW-0030">Aminoacyl-tRNA synthetase</keyword>
<reference evidence="12 13" key="1">
    <citation type="journal article" date="2018" name="Genome Biol. Evol.">
        <title>Multiple Roots of Fruiting Body Formation in Amoebozoa.</title>
        <authorList>
            <person name="Hillmann F."/>
            <person name="Forbes G."/>
            <person name="Novohradska S."/>
            <person name="Ferling I."/>
            <person name="Riege K."/>
            <person name="Groth M."/>
            <person name="Westermann M."/>
            <person name="Marz M."/>
            <person name="Spaller T."/>
            <person name="Winckler T."/>
            <person name="Schaap P."/>
            <person name="Glockner G."/>
        </authorList>
    </citation>
    <scope>NUCLEOTIDE SEQUENCE [LARGE SCALE GENOMIC DNA]</scope>
    <source>
        <strain evidence="12 13">Jena</strain>
    </source>
</reference>
<dbReference type="GO" id="GO:0005739">
    <property type="term" value="C:mitochondrion"/>
    <property type="evidence" value="ECO:0007669"/>
    <property type="project" value="TreeGrafter"/>
</dbReference>
<dbReference type="InterPro" id="IPR036872">
    <property type="entry name" value="CH_dom_sf"/>
</dbReference>
<evidence type="ECO:0000256" key="2">
    <source>
        <dbReference type="ARBA" id="ARBA00012816"/>
    </source>
</evidence>
<feature type="coiled-coil region" evidence="8">
    <location>
        <begin position="1343"/>
        <end position="1404"/>
    </location>
</feature>
<proteinExistence type="inferred from homology"/>
<dbReference type="Gene3D" id="2.60.40.150">
    <property type="entry name" value="C2 domain"/>
    <property type="match status" value="1"/>
</dbReference>
<name>A0A2P6NFK2_9EUKA</name>
<dbReference type="SUPFAM" id="SSF47576">
    <property type="entry name" value="Calponin-homology domain, CH-domain"/>
    <property type="match status" value="1"/>
</dbReference>
<dbReference type="Pfam" id="PF00152">
    <property type="entry name" value="tRNA-synt_2"/>
    <property type="match status" value="1"/>
</dbReference>
<dbReference type="InterPro" id="IPR049270">
    <property type="entry name" value="CFAP58_CC"/>
</dbReference>
<dbReference type="PROSITE" id="PS50862">
    <property type="entry name" value="AA_TRNA_LIGASE_II"/>
    <property type="match status" value="1"/>
</dbReference>
<dbReference type="Pfam" id="PF00307">
    <property type="entry name" value="CH"/>
    <property type="match status" value="2"/>
</dbReference>
<dbReference type="HAMAP" id="MF_00534">
    <property type="entry name" value="Asn_tRNA_synth"/>
    <property type="match status" value="1"/>
</dbReference>
<dbReference type="InterPro" id="IPR045864">
    <property type="entry name" value="aa-tRNA-synth_II/BPL/LPL"/>
</dbReference>
<protein>
    <recommendedName>
        <fullName evidence="2">asparagine--tRNA ligase</fullName>
        <ecNumber evidence="2">6.1.1.22</ecNumber>
    </recommendedName>
</protein>
<feature type="domain" description="Calponin-homology (CH)" evidence="10">
    <location>
        <begin position="26"/>
        <end position="136"/>
    </location>
</feature>
<evidence type="ECO:0000313" key="13">
    <source>
        <dbReference type="Proteomes" id="UP000241769"/>
    </source>
</evidence>
<feature type="coiled-coil region" evidence="8">
    <location>
        <begin position="705"/>
        <end position="823"/>
    </location>
</feature>
<evidence type="ECO:0000256" key="4">
    <source>
        <dbReference type="ARBA" id="ARBA00022741"/>
    </source>
</evidence>
<dbReference type="GO" id="GO:0006421">
    <property type="term" value="P:asparaginyl-tRNA aminoacylation"/>
    <property type="evidence" value="ECO:0007669"/>
    <property type="project" value="InterPro"/>
</dbReference>
<feature type="coiled-coil region" evidence="8">
    <location>
        <begin position="852"/>
        <end position="907"/>
    </location>
</feature>
<dbReference type="OrthoDB" id="1931232at2759"/>
<keyword evidence="3" id="KW-0436">Ligase</keyword>
<dbReference type="Pfam" id="PF21771">
    <property type="entry name" value="CFAP58_CC"/>
    <property type="match status" value="1"/>
</dbReference>
<dbReference type="Pfam" id="PF00168">
    <property type="entry name" value="C2"/>
    <property type="match status" value="1"/>
</dbReference>
<evidence type="ECO:0000256" key="3">
    <source>
        <dbReference type="ARBA" id="ARBA00022598"/>
    </source>
</evidence>
<dbReference type="Gene3D" id="2.40.50.140">
    <property type="entry name" value="Nucleic acid-binding proteins"/>
    <property type="match status" value="1"/>
</dbReference>
<feature type="domain" description="Aminoacyl-transfer RNA synthetases class-II family profile" evidence="11">
    <location>
        <begin position="1669"/>
        <end position="1980"/>
    </location>
</feature>
<evidence type="ECO:0000256" key="6">
    <source>
        <dbReference type="ARBA" id="ARBA00022917"/>
    </source>
</evidence>
<feature type="coiled-coil region" evidence="8">
    <location>
        <begin position="1917"/>
        <end position="1944"/>
    </location>
</feature>
<dbReference type="NCBIfam" id="NF003037">
    <property type="entry name" value="PRK03932.1"/>
    <property type="match status" value="1"/>
</dbReference>
<evidence type="ECO:0000259" key="10">
    <source>
        <dbReference type="PROSITE" id="PS50021"/>
    </source>
</evidence>
<dbReference type="SMART" id="SM00239">
    <property type="entry name" value="C2"/>
    <property type="match status" value="1"/>
</dbReference>
<feature type="coiled-coil region" evidence="8">
    <location>
        <begin position="592"/>
        <end position="681"/>
    </location>
</feature>
<keyword evidence="5" id="KW-0067">ATP-binding</keyword>
<evidence type="ECO:0000256" key="7">
    <source>
        <dbReference type="ARBA" id="ARBA00023146"/>
    </source>
</evidence>
<dbReference type="PRINTS" id="PR01042">
    <property type="entry name" value="TRNASYNTHASP"/>
</dbReference>
<dbReference type="PANTHER" id="PTHR22594:SF34">
    <property type="entry name" value="ASPARAGINE--TRNA LIGASE, MITOCHONDRIAL-RELATED"/>
    <property type="match status" value="1"/>
</dbReference>
<dbReference type="NCBIfam" id="TIGR00457">
    <property type="entry name" value="asnS"/>
    <property type="match status" value="1"/>
</dbReference>
<dbReference type="EC" id="6.1.1.22" evidence="2"/>
<dbReference type="CDD" id="cd00030">
    <property type="entry name" value="C2"/>
    <property type="match status" value="1"/>
</dbReference>
<accession>A0A2P6NFK2</accession>
<dbReference type="InterPro" id="IPR004522">
    <property type="entry name" value="Asn-tRNA-ligase"/>
</dbReference>
<keyword evidence="4" id="KW-0547">Nucleotide-binding</keyword>
<dbReference type="Proteomes" id="UP000241769">
    <property type="component" value="Unassembled WGS sequence"/>
</dbReference>
<dbReference type="InterPro" id="IPR001715">
    <property type="entry name" value="CH_dom"/>
</dbReference>
<feature type="coiled-coil region" evidence="8">
    <location>
        <begin position="943"/>
        <end position="970"/>
    </location>
</feature>
<dbReference type="PROSITE" id="PS50004">
    <property type="entry name" value="C2"/>
    <property type="match status" value="1"/>
</dbReference>
<dbReference type="CDD" id="cd00776">
    <property type="entry name" value="AsxRS_core"/>
    <property type="match status" value="1"/>
</dbReference>
<comment type="similarity">
    <text evidence="1">Belongs to the class-II aminoacyl-tRNA synthetase family.</text>
</comment>
<gene>
    <name evidence="12" type="ORF">PROFUN_09973</name>
</gene>
<keyword evidence="8" id="KW-0175">Coiled coil</keyword>
<dbReference type="InterPro" id="IPR004364">
    <property type="entry name" value="Aa-tRNA-synt_II"/>
</dbReference>
<evidence type="ECO:0000256" key="8">
    <source>
        <dbReference type="SAM" id="Coils"/>
    </source>
</evidence>
<dbReference type="PROSITE" id="PS50021">
    <property type="entry name" value="CH"/>
    <property type="match status" value="2"/>
</dbReference>
<dbReference type="InterPro" id="IPR035892">
    <property type="entry name" value="C2_domain_sf"/>
</dbReference>
<dbReference type="InterPro" id="IPR000008">
    <property type="entry name" value="C2_dom"/>
</dbReference>
<organism evidence="12 13">
    <name type="scientific">Planoprotostelium fungivorum</name>
    <dbReference type="NCBI Taxonomy" id="1890364"/>
    <lineage>
        <taxon>Eukaryota</taxon>
        <taxon>Amoebozoa</taxon>
        <taxon>Evosea</taxon>
        <taxon>Variosea</taxon>
        <taxon>Cavosteliida</taxon>
        <taxon>Cavosteliaceae</taxon>
        <taxon>Planoprotostelium</taxon>
    </lineage>
</organism>
<dbReference type="SUPFAM" id="SSF50249">
    <property type="entry name" value="Nucleic acid-binding proteins"/>
    <property type="match status" value="1"/>
</dbReference>
<evidence type="ECO:0000259" key="9">
    <source>
        <dbReference type="PROSITE" id="PS50004"/>
    </source>
</evidence>
<dbReference type="SMART" id="SM00033">
    <property type="entry name" value="CH"/>
    <property type="match status" value="2"/>
</dbReference>
<evidence type="ECO:0000256" key="1">
    <source>
        <dbReference type="ARBA" id="ARBA00008226"/>
    </source>
</evidence>
<evidence type="ECO:0000256" key="5">
    <source>
        <dbReference type="ARBA" id="ARBA00022840"/>
    </source>
</evidence>
<comment type="caution">
    <text evidence="12">The sequence shown here is derived from an EMBL/GenBank/DDBJ whole genome shotgun (WGS) entry which is preliminary data.</text>
</comment>
<keyword evidence="6" id="KW-0648">Protein biosynthesis</keyword>
<sequence length="1990" mass="227458">MSQPRFDASVSIITAQRKQKEEETQVAVGKTFSKWCHHRTTRRGLNITDVFTDFRSGVSLILLFEEVTQKSLEATLGQKYNAKPTLEIQCIENIAIALQFFQKVTGSNLNINPKDIVDGNKKVILGLVWRMITSGMLSPEQSNTDAAQRNRQAKSNLLNWVKLQLQEYPDIPVNDFETSFSDGRIFSALLHKHTSSIIDPKKLTGDATSDLTLAFQLAERHLGIPQLVDASVMSRPPVDEKIVMTYVAEYPLAFIRNPPNANLTNLASQPLPPPVTDDVLEAPTLTLSFEDEKRMREDFVRRNPMPLVAQRREGPSQMERELLEEFDRICTTAERFKNEIPMLKKYNQEMEAYNQQVAYMRGKQQEDERNAIYREQMKIQKEIQMLQEDNDRLLKELYKKRGDLVGTLTVTVNEGKDIKQKLKYGGGTLDSFVTVRLDKQLFTTRTIKKSSSPNWSQTFVLYVSKHHKAIEVTVWDDHVVAKAGFRGQAVIPVETFAASPRGELPVVSFSRECKVDTCGLFLAAVTAADTLHNHMVAPNGAAEDGSNVIPTEAKNLAAFQVIVKALGDGQISQTHKKLIKLHEGILRTHRSEKDLTEQSNNLKEELNNQKEHIKKASTQSFEDNITIANARKDLAKWQSDLANALEREEWEKAEVMGLEKKKQELSDFAELERTRKEEELEPQIHILKLNQKDLMDELTYQRTLIEKQDAERIEVTQKITKAEQERSELEMAIGQLRQEFSHIRSDPDKYRKQADVVQTALKALRSESDRLSTAVTELDTELANMNKSRKENLDLSMNLAMQLDKHKNAIEMKERQIAQILKDSEREKLRHQTELETRSISDTQLRRSLFTIRRKNEEAMGKERELNNALKSVRKAKVALESAKKSIPELTNTIEEMRRQMGKEEEITKRHHSKLEDLRYDRDVLINNFLRLEDIEKGKSEVVKVLAQENVDLEEELDKLMKQEQIISREITELGIDRDVKRNEAVRAANTLDKAKLELKLRGLLIVDLEKAATDTDTHLKKFEGMYEIVKNERNKYTNLLQATQLLGYELSEKIKVLQNEIDILKSEVETKEAALAVEKTHYLGICAERDTVRGDINKQTYRCQLKEEAVDQGMAEIRKLNSIIRSAENDILYLRKRYEGALQNLNATGTLIVQKNEQLYLLYDRTHSQETIQHNGDIELKKREEEIRMLHLHKAELEREITVTRKGENSIPKLEKEKEELFYLLREKKKEVRKLSKELESPENVVRWRSLEGEDPSAEALNDKIKALEQKIAEGQAKVLEKELVLTEAKSLEEKYTHQIDSQKEGALKLSSKVNACKTKMKEHNKKIMSLVAQISLNQSVQAQLQREKSILSEEVKSAEARIQAGQPPTIEMEEKWNITQQRESLRKQEEQVHRENEEVIREHTLSDGTITQADRRVTMYIPEGDKLGIPKPYGAYAPLKPSDSGASLLPNIVCSPSGAYYRILPQWDRSEETMSDSSDVAALQERIKQLELENEKLQKQVSANPSFKVSGPTKFHRRILVKTLLKNPVEGEEIVLCGWARTIREQGGGRFAFLELVDGSSASSFQVVVMAETPGFAELTGPDAGIHACFVVEGKVVKGKGKQPFELAATNVELHGKCVPGTYPLAKSKDRPSMEYLREIAHLRGRTNTFSNMVRVRNACSMATHLFFQSQNFIYLNTPLITTSDCEGAGEMFQVTTLLKNGTAKMSDVIAAKDGQPDYTKDFFGKPAFLTVSGQLNGEMYASAVGRIYTFGPTFRAEVSHTKRHMSEFWMIEPEIAFADLDENMDIAEAYLKFVLKHVRETCPEELAFFNSFVEKGLIERLKNVEEKPFKKMSYTEAVQVLLDSKQKFETPVSWGIDLGSEHERYLTDVVYKQPVILYNYPKDIKAFYMRLNDDGKTVRAMDVLVPKIGELMGGSQREERLEHLEQRIDELKLDKHAYRHYLDLRRFGTCQHSGFGLGFERLVMFVTGIENIRDAIPFPRVPGSAEF</sequence>
<dbReference type="CDD" id="cd04318">
    <property type="entry name" value="EcAsnRS_like_N"/>
    <property type="match status" value="1"/>
</dbReference>
<evidence type="ECO:0000259" key="11">
    <source>
        <dbReference type="PROSITE" id="PS50862"/>
    </source>
</evidence>
<dbReference type="InterPro" id="IPR012340">
    <property type="entry name" value="NA-bd_OB-fold"/>
</dbReference>
<dbReference type="FunFam" id="3.30.930.10:FF:000016">
    <property type="entry name" value="Asparagine--tRNA ligase"/>
    <property type="match status" value="1"/>
</dbReference>
<dbReference type="STRING" id="1890364.A0A2P6NFK2"/>
<dbReference type="InterPro" id="IPR006195">
    <property type="entry name" value="aa-tRNA-synth_II"/>
</dbReference>
<dbReference type="SUPFAM" id="SSF55681">
    <property type="entry name" value="Class II aaRS and biotin synthetases"/>
    <property type="match status" value="1"/>
</dbReference>
<dbReference type="Gene3D" id="3.30.930.10">
    <property type="entry name" value="Bira Bifunctional Protein, Domain 2"/>
    <property type="match status" value="1"/>
</dbReference>
<evidence type="ECO:0000313" key="12">
    <source>
        <dbReference type="EMBL" id="PRP82711.1"/>
    </source>
</evidence>
<feature type="domain" description="C2" evidence="9">
    <location>
        <begin position="388"/>
        <end position="506"/>
    </location>
</feature>
<feature type="coiled-coil region" evidence="8">
    <location>
        <begin position="343"/>
        <end position="396"/>
    </location>
</feature>
<dbReference type="GO" id="GO:0005524">
    <property type="term" value="F:ATP binding"/>
    <property type="evidence" value="ECO:0007669"/>
    <property type="project" value="UniProtKB-KW"/>
</dbReference>
<dbReference type="EMBL" id="MDYQ01000097">
    <property type="protein sequence ID" value="PRP82711.1"/>
    <property type="molecule type" value="Genomic_DNA"/>
</dbReference>
<feature type="domain" description="Calponin-homology (CH)" evidence="10">
    <location>
        <begin position="151"/>
        <end position="255"/>
    </location>
</feature>
<feature type="coiled-coil region" evidence="8">
    <location>
        <begin position="1181"/>
        <end position="1279"/>
    </location>
</feature>
<dbReference type="InterPro" id="IPR002312">
    <property type="entry name" value="Asp/Asn-tRNA-synth_IIb"/>
</dbReference>
<dbReference type="Gene3D" id="1.10.418.10">
    <property type="entry name" value="Calponin-like domain"/>
    <property type="match status" value="2"/>
</dbReference>
<dbReference type="InParanoid" id="A0A2P6NFK2"/>
<dbReference type="PANTHER" id="PTHR22594">
    <property type="entry name" value="ASPARTYL/LYSYL-TRNA SYNTHETASE"/>
    <property type="match status" value="1"/>
</dbReference>
<dbReference type="SUPFAM" id="SSF49562">
    <property type="entry name" value="C2 domain (Calcium/lipid-binding domain, CaLB)"/>
    <property type="match status" value="1"/>
</dbReference>